<reference evidence="1" key="1">
    <citation type="submission" date="2022-12" db="EMBL/GenBank/DDBJ databases">
        <authorList>
            <person name="Webb A."/>
        </authorList>
    </citation>
    <scope>NUCLEOTIDE SEQUENCE</scope>
    <source>
        <strain evidence="1">Pd1</strain>
    </source>
</reference>
<evidence type="ECO:0000313" key="1">
    <source>
        <dbReference type="EMBL" id="CAI5737130.1"/>
    </source>
</evidence>
<gene>
    <name evidence="1" type="ORF">PDE001_LOCUS6513</name>
</gene>
<keyword evidence="2" id="KW-1185">Reference proteome</keyword>
<name>A0AAV0UMW3_9STRA</name>
<evidence type="ECO:0000313" key="2">
    <source>
        <dbReference type="Proteomes" id="UP001162029"/>
    </source>
</evidence>
<dbReference type="Gene3D" id="3.80.10.10">
    <property type="entry name" value="Ribonuclease Inhibitor"/>
    <property type="match status" value="1"/>
</dbReference>
<dbReference type="Proteomes" id="UP001162029">
    <property type="component" value="Unassembled WGS sequence"/>
</dbReference>
<dbReference type="EMBL" id="CANTFM010001220">
    <property type="protein sequence ID" value="CAI5737130.1"/>
    <property type="molecule type" value="Genomic_DNA"/>
</dbReference>
<dbReference type="SUPFAM" id="SSF52047">
    <property type="entry name" value="RNI-like"/>
    <property type="match status" value="1"/>
</dbReference>
<comment type="caution">
    <text evidence="1">The sequence shown here is derived from an EMBL/GenBank/DDBJ whole genome shotgun (WGS) entry which is preliminary data.</text>
</comment>
<dbReference type="AlphaFoldDB" id="A0AAV0UMW3"/>
<protein>
    <submittedName>
        <fullName evidence="1">Uncharacterized protein</fullName>
    </submittedName>
</protein>
<sequence>MRSEAQRLTAHLKATIAECERLKVIYCHAIDQLETYTLPNLSPQSAAQWFEMYLRVIDLGVQIRRGEIRHRTTQRFTYPCMHKTGIKGAMHSGLSIDDGNAIYKLMDDRKLVKESRLDSWFIKIDGLDRDDIGPLDKRLTGCLENFRRRNSVFYERLEVSGEDPHEKLLVLGEPGASVVVKATRTCFEPTNCHCKEDAQPWEGFSLTSGDLHTQNLASAGSDTSAEGVQVNEMGIMDIKRQMGFEQLLREERQYDAAALARDAAELTRDRRTDGQSGAASVELRAPPSARSIYQKRCVEIGSKPKPLIEAALAVKKGANIINLSDIGFHSADDLLDLVDIFALCGLPPVKEVNFSNGFFNATAFQVLCHLLRLPVLRQTVERLSFRSIAVPQPADIAVLMRLLTSDGSSIGSLPALDSLKALDLSFNTLWGEGAACLQSLLASLKGLKKLSLESCFPEPILSSDLTFCFSDGKLTEENVRVILTEASSRLQCLNFGSNYIGIGSRWLDAIFTAESTLQKLELQGVTDFSNYNAEMMEAYWQAGEIWDLQQLETLTWSSSAGVYTNKLLNSLSAELQGGFAQLKHLNITTVQDGKSRAAKKVADTITRIADYGALRSCHICYYSQNEPISHSVNASVMRLLEDGLHECEVLTLRMPELYLDSSAICDLLSSAHASKMRKMTLAVGIAAESNVEPTFDLCFLQIQAIQEITLELHAIVDKQSEARSNALARKLKASWLGLSSPSGNFSHNKKRPFNFVNGKANRSFELSEQRKANKHIYRCRFVTTSMSR</sequence>
<accession>A0AAV0UMW3</accession>
<organism evidence="1 2">
    <name type="scientific">Peronospora destructor</name>
    <dbReference type="NCBI Taxonomy" id="86335"/>
    <lineage>
        <taxon>Eukaryota</taxon>
        <taxon>Sar</taxon>
        <taxon>Stramenopiles</taxon>
        <taxon>Oomycota</taxon>
        <taxon>Peronosporomycetes</taxon>
        <taxon>Peronosporales</taxon>
        <taxon>Peronosporaceae</taxon>
        <taxon>Peronospora</taxon>
    </lineage>
</organism>
<dbReference type="InterPro" id="IPR032675">
    <property type="entry name" value="LRR_dom_sf"/>
</dbReference>
<proteinExistence type="predicted"/>